<dbReference type="AlphaFoldDB" id="A0A1R4I5R8"/>
<evidence type="ECO:0000313" key="5">
    <source>
        <dbReference type="Proteomes" id="UP000196320"/>
    </source>
</evidence>
<keyword evidence="1" id="KW-0175">Coiled coil</keyword>
<keyword evidence="3" id="KW-1133">Transmembrane helix</keyword>
<keyword evidence="3" id="KW-0472">Membrane</keyword>
<organism evidence="4 5">
    <name type="scientific">Microbacterium esteraromaticum</name>
    <dbReference type="NCBI Taxonomy" id="57043"/>
    <lineage>
        <taxon>Bacteria</taxon>
        <taxon>Bacillati</taxon>
        <taxon>Actinomycetota</taxon>
        <taxon>Actinomycetes</taxon>
        <taxon>Micrococcales</taxon>
        <taxon>Microbacteriaceae</taxon>
        <taxon>Microbacterium</taxon>
    </lineage>
</organism>
<feature type="transmembrane region" description="Helical" evidence="3">
    <location>
        <begin position="133"/>
        <end position="153"/>
    </location>
</feature>
<dbReference type="EMBL" id="FUKO01000002">
    <property type="protein sequence ID" value="SJN15251.1"/>
    <property type="molecule type" value="Genomic_DNA"/>
</dbReference>
<evidence type="ECO:0000256" key="3">
    <source>
        <dbReference type="SAM" id="Phobius"/>
    </source>
</evidence>
<keyword evidence="3" id="KW-0812">Transmembrane</keyword>
<proteinExistence type="predicted"/>
<accession>A0A1R4I5R8</accession>
<evidence type="ECO:0000256" key="1">
    <source>
        <dbReference type="SAM" id="Coils"/>
    </source>
</evidence>
<gene>
    <name evidence="4" type="ORF">FM104_00010</name>
</gene>
<feature type="region of interest" description="Disordered" evidence="2">
    <location>
        <begin position="164"/>
        <end position="192"/>
    </location>
</feature>
<reference evidence="4 5" key="1">
    <citation type="submission" date="2017-02" db="EMBL/GenBank/DDBJ databases">
        <authorList>
            <person name="Peterson S.W."/>
        </authorList>
    </citation>
    <scope>NUCLEOTIDE SEQUENCE [LARGE SCALE GENOMIC DNA]</scope>
    <source>
        <strain evidence="4 5">B Mb 05.01</strain>
    </source>
</reference>
<evidence type="ECO:0000256" key="2">
    <source>
        <dbReference type="SAM" id="MobiDB-lite"/>
    </source>
</evidence>
<dbReference type="Proteomes" id="UP000196320">
    <property type="component" value="Unassembled WGS sequence"/>
</dbReference>
<protein>
    <submittedName>
        <fullName evidence="4">Membrane protein</fullName>
    </submittedName>
</protein>
<feature type="transmembrane region" description="Helical" evidence="3">
    <location>
        <begin position="106"/>
        <end position="127"/>
    </location>
</feature>
<name>A0A1R4I5R8_9MICO</name>
<sequence length="281" mass="30930">MIVVVAVLLWALYFLPSWRGRHQYYSAERNAVRLNQALRVLAETSETPEEVRLELTARHALAQQRLAKRMQAEKENVELEQLRQELAATRLDPVVRQARARRRVRFTASSAFILAIGMLGLGTWQLIAVGGWMLIAAGALLAIAGITVLTRMAHVAQHSVRRAARKVATPTTARVSPPLHDQGRAPWTPRSLPQPMVTVSGSRAQAAQAEIDAQGERRRAAQLAELRRRAEELAPPAPTVLPARPAAAASEAESPYARMGIVDDAEIESHVRELLARRAVG</sequence>
<evidence type="ECO:0000313" key="4">
    <source>
        <dbReference type="EMBL" id="SJN15251.1"/>
    </source>
</evidence>
<feature type="coiled-coil region" evidence="1">
    <location>
        <begin position="60"/>
        <end position="92"/>
    </location>
</feature>
<keyword evidence="5" id="KW-1185">Reference proteome</keyword>